<gene>
    <name evidence="6" type="primary">flgD</name>
    <name evidence="6" type="ORF">DA075_26080</name>
</gene>
<feature type="region of interest" description="Disordered" evidence="5">
    <location>
        <begin position="1"/>
        <end position="21"/>
    </location>
</feature>
<dbReference type="NCBIfam" id="NF004670">
    <property type="entry name" value="PRK06009.1"/>
    <property type="match status" value="1"/>
</dbReference>
<organism evidence="6 7">
    <name type="scientific">Methylobacterium currus</name>
    <dbReference type="NCBI Taxonomy" id="2051553"/>
    <lineage>
        <taxon>Bacteria</taxon>
        <taxon>Pseudomonadati</taxon>
        <taxon>Pseudomonadota</taxon>
        <taxon>Alphaproteobacteria</taxon>
        <taxon>Hyphomicrobiales</taxon>
        <taxon>Methylobacteriaceae</taxon>
        <taxon>Methylobacterium</taxon>
    </lineage>
</organism>
<dbReference type="Proteomes" id="UP000244755">
    <property type="component" value="Chromosome 1"/>
</dbReference>
<proteinExistence type="inferred from homology"/>
<dbReference type="RefSeq" id="WP_099955709.1">
    <property type="nucleotide sequence ID" value="NZ_CP028843.1"/>
</dbReference>
<keyword evidence="6" id="KW-0969">Cilium</keyword>
<dbReference type="OrthoDB" id="9785233at2"/>
<dbReference type="GO" id="GO:0044781">
    <property type="term" value="P:bacterial-type flagellum organization"/>
    <property type="evidence" value="ECO:0007669"/>
    <property type="project" value="UniProtKB-KW"/>
</dbReference>
<evidence type="ECO:0000313" key="7">
    <source>
        <dbReference type="Proteomes" id="UP000244755"/>
    </source>
</evidence>
<dbReference type="Pfam" id="PF03963">
    <property type="entry name" value="FlgD"/>
    <property type="match status" value="1"/>
</dbReference>
<evidence type="ECO:0000256" key="4">
    <source>
        <dbReference type="ARBA" id="ARBA00024746"/>
    </source>
</evidence>
<comment type="similarity">
    <text evidence="1">Belongs to the FlgD family.</text>
</comment>
<dbReference type="AlphaFoldDB" id="A0A2R4WQW5"/>
<keyword evidence="7" id="KW-1185">Reference proteome</keyword>
<dbReference type="InterPro" id="IPR005648">
    <property type="entry name" value="FlgD"/>
</dbReference>
<dbReference type="EMBL" id="CP028843">
    <property type="protein sequence ID" value="AWB23934.1"/>
    <property type="molecule type" value="Genomic_DNA"/>
</dbReference>
<evidence type="ECO:0000256" key="1">
    <source>
        <dbReference type="ARBA" id="ARBA00010577"/>
    </source>
</evidence>
<sequence>MTVDSTPSATAATGTSATGTSATAAAAKASSSFAAKLNSDTFLTLLMAQLKNQDPTKPMDSTEYVGQLATFSQVEQATKTNTKLDSLLASSFLDQADTVIGRTLTSADGTQTGTVQSVRVTSDGALARLTSGQDVLLTSGVVIQ</sequence>
<comment type="function">
    <text evidence="4">Required for flagellar hook formation. May act as a scaffolding protein.</text>
</comment>
<evidence type="ECO:0000313" key="6">
    <source>
        <dbReference type="EMBL" id="AWB23934.1"/>
    </source>
</evidence>
<keyword evidence="6" id="KW-0966">Cell projection</keyword>
<name>A0A2R4WQW5_9HYPH</name>
<accession>A0A2R4WQW5</accession>
<evidence type="ECO:0000256" key="5">
    <source>
        <dbReference type="SAM" id="MobiDB-lite"/>
    </source>
</evidence>
<dbReference type="KEGG" id="mee:DA075_26080"/>
<evidence type="ECO:0000256" key="3">
    <source>
        <dbReference type="ARBA" id="ARBA00022795"/>
    </source>
</evidence>
<evidence type="ECO:0000256" key="2">
    <source>
        <dbReference type="ARBA" id="ARBA00016013"/>
    </source>
</evidence>
<keyword evidence="3" id="KW-1005">Bacterial flagellum biogenesis</keyword>
<protein>
    <recommendedName>
        <fullName evidence="2">Basal-body rod modification protein FlgD</fullName>
    </recommendedName>
</protein>
<reference evidence="6 7" key="1">
    <citation type="submission" date="2018-04" db="EMBL/GenBank/DDBJ databases">
        <title>Methylobacterium sp. PR1016A genome.</title>
        <authorList>
            <person name="Park W."/>
        </authorList>
    </citation>
    <scope>NUCLEOTIDE SEQUENCE [LARGE SCALE GENOMIC DNA]</scope>
    <source>
        <strain evidence="6 7">PR1016A</strain>
    </source>
</reference>
<keyword evidence="6" id="KW-0282">Flagellum</keyword>